<proteinExistence type="predicted"/>
<gene>
    <name evidence="2" type="ORF">CCU68_07120</name>
</gene>
<accession>A0ABX4Y8K0</accession>
<protein>
    <submittedName>
        <fullName evidence="2">Uncharacterized protein</fullName>
    </submittedName>
</protein>
<feature type="region of interest" description="Disordered" evidence="1">
    <location>
        <begin position="59"/>
        <end position="87"/>
    </location>
</feature>
<name>A0ABX4Y8K0_9PSED</name>
<evidence type="ECO:0000313" key="3">
    <source>
        <dbReference type="Proteomes" id="UP000236232"/>
    </source>
</evidence>
<comment type="caution">
    <text evidence="2">The sequence shown here is derived from an EMBL/GenBank/DDBJ whole genome shotgun (WGS) entry which is preliminary data.</text>
</comment>
<organism evidence="2 3">
    <name type="scientific">Pseudomonas gingeri NCPPB 3146 = LMG 5327</name>
    <dbReference type="NCBI Taxonomy" id="707248"/>
    <lineage>
        <taxon>Bacteria</taxon>
        <taxon>Pseudomonadati</taxon>
        <taxon>Pseudomonadota</taxon>
        <taxon>Gammaproteobacteria</taxon>
        <taxon>Pseudomonadales</taxon>
        <taxon>Pseudomonadaceae</taxon>
        <taxon>Pseudomonas</taxon>
    </lineage>
</organism>
<evidence type="ECO:0000313" key="2">
    <source>
        <dbReference type="EMBL" id="PNQ93320.1"/>
    </source>
</evidence>
<sequence>MLLVSFAGSAAGLGAVEPALASGSPGVAATPETCAPDTEFELIEPTKMTSSLLVATPESLAHQSLSATAGETVRSHDERQDHEPRTA</sequence>
<reference evidence="2 3" key="1">
    <citation type="submission" date="2018-01" db="EMBL/GenBank/DDBJ databases">
        <title>Draft Genome Sequence of Pseudomonas gingeri NCPPB 3146 (LMG 5327), a White Line Reaction Producer.</title>
        <authorList>
            <person name="Rokni-Zadeh H."/>
            <person name="Bahrami T."/>
            <person name="Zarvandi S."/>
            <person name="Changi-Ashtiani M."/>
            <person name="De Mot R."/>
        </authorList>
    </citation>
    <scope>NUCLEOTIDE SEQUENCE [LARGE SCALE GENOMIC DNA]</scope>
    <source>
        <strain evidence="3">NCPPB 3146 \ LMG 5327</strain>
    </source>
</reference>
<keyword evidence="3" id="KW-1185">Reference proteome</keyword>
<feature type="compositionally biased region" description="Basic and acidic residues" evidence="1">
    <location>
        <begin position="73"/>
        <end position="87"/>
    </location>
</feature>
<evidence type="ECO:0000256" key="1">
    <source>
        <dbReference type="SAM" id="MobiDB-lite"/>
    </source>
</evidence>
<dbReference type="Proteomes" id="UP000236232">
    <property type="component" value="Unassembled WGS sequence"/>
</dbReference>
<dbReference type="EMBL" id="POWE01000047">
    <property type="protein sequence ID" value="PNQ93320.1"/>
    <property type="molecule type" value="Genomic_DNA"/>
</dbReference>